<sequence length="478" mass="53975">MVWVKILCQNFLSCINSKYEIVPSWLGNCPPSFLHWKNFSSLIARFWLNYQKFSHHLQHSIRRCQEAILRSVTNATCLTSLNCLEIALCDELVSLVDGEPGLLPCNLEVLKIYECPNLKELPSGLKDLKSLKYLTIRRCRSLVSFPTGGLPHNMIRLRITSCESLESMPEGIVCPSNYSGETSHLEKLYISGCESLRCSSNGKFPYSLKTLRIHNWTPQFLNSLYCGLSHLTELHIEKCPQLESFPGKELPLPSLISLTIAHCEGLRSLSNHMQDFQSLQQLEIGGCHQLEFFPEMGLPNPKLVSFQISWCKNLRSLPNRMQNLTSLQSIDISVCEGMESLEGGCLPPNLTSLHIRECLNMKQPMLEWGLHRLVSLRSLVLNVESTGDFISFPDDDGFLLPTSLTHLFIIGFKNLKSISRGIQKLTSLEKLSIWWCPKLQSFPAEGLPATLECIDIHSWPIISDIPFVGIDDFAVLPS</sequence>
<keyword evidence="2" id="KW-1185">Reference proteome</keyword>
<dbReference type="Proteomes" id="UP000091857">
    <property type="component" value="Chromosome 10"/>
</dbReference>
<accession>A0ACB7H209</accession>
<reference evidence="2" key="1">
    <citation type="journal article" date="2016" name="Nat. Biotechnol.">
        <title>Sequencing wild and cultivated cassava and related species reveals extensive interspecific hybridization and genetic diversity.</title>
        <authorList>
            <person name="Bredeson J.V."/>
            <person name="Lyons J.B."/>
            <person name="Prochnik S.E."/>
            <person name="Wu G.A."/>
            <person name="Ha C.M."/>
            <person name="Edsinger-Gonzales E."/>
            <person name="Grimwood J."/>
            <person name="Schmutz J."/>
            <person name="Rabbi I.Y."/>
            <person name="Egesi C."/>
            <person name="Nauluvula P."/>
            <person name="Lebot V."/>
            <person name="Ndunguru J."/>
            <person name="Mkamilo G."/>
            <person name="Bart R.S."/>
            <person name="Setter T.L."/>
            <person name="Gleadow R.M."/>
            <person name="Kulakow P."/>
            <person name="Ferguson M.E."/>
            <person name="Rounsley S."/>
            <person name="Rokhsar D.S."/>
        </authorList>
    </citation>
    <scope>NUCLEOTIDE SEQUENCE [LARGE SCALE GENOMIC DNA]</scope>
    <source>
        <strain evidence="2">cv. AM560-2</strain>
    </source>
</reference>
<evidence type="ECO:0000313" key="1">
    <source>
        <dbReference type="EMBL" id="KAG8646216.1"/>
    </source>
</evidence>
<organism evidence="1 2">
    <name type="scientific">Manihot esculenta</name>
    <name type="common">Cassava</name>
    <name type="synonym">Jatropha manihot</name>
    <dbReference type="NCBI Taxonomy" id="3983"/>
    <lineage>
        <taxon>Eukaryota</taxon>
        <taxon>Viridiplantae</taxon>
        <taxon>Streptophyta</taxon>
        <taxon>Embryophyta</taxon>
        <taxon>Tracheophyta</taxon>
        <taxon>Spermatophyta</taxon>
        <taxon>Magnoliopsida</taxon>
        <taxon>eudicotyledons</taxon>
        <taxon>Gunneridae</taxon>
        <taxon>Pentapetalae</taxon>
        <taxon>rosids</taxon>
        <taxon>fabids</taxon>
        <taxon>Malpighiales</taxon>
        <taxon>Euphorbiaceae</taxon>
        <taxon>Crotonoideae</taxon>
        <taxon>Manihoteae</taxon>
        <taxon>Manihot</taxon>
    </lineage>
</organism>
<proteinExistence type="predicted"/>
<dbReference type="EMBL" id="CM004396">
    <property type="protein sequence ID" value="KAG8646216.1"/>
    <property type="molecule type" value="Genomic_DNA"/>
</dbReference>
<name>A0ACB7H209_MANES</name>
<gene>
    <name evidence="1" type="ORF">MANES_10G128103v8</name>
</gene>
<protein>
    <submittedName>
        <fullName evidence="1">Uncharacterized protein</fullName>
    </submittedName>
</protein>
<evidence type="ECO:0000313" key="2">
    <source>
        <dbReference type="Proteomes" id="UP000091857"/>
    </source>
</evidence>
<comment type="caution">
    <text evidence="1">The sequence shown here is derived from an EMBL/GenBank/DDBJ whole genome shotgun (WGS) entry which is preliminary data.</text>
</comment>